<dbReference type="RefSeq" id="WP_302120114.1">
    <property type="nucleotide sequence ID" value="NZ_SJPU01000003.1"/>
</dbReference>
<proteinExistence type="predicted"/>
<name>A0A5C6BF75_9BACT</name>
<feature type="chain" id="PRO_5023068613" evidence="1">
    <location>
        <begin position="36"/>
        <end position="494"/>
    </location>
</feature>
<accession>A0A5C6BF75</accession>
<reference evidence="2 3" key="1">
    <citation type="journal article" date="2020" name="Antonie Van Leeuwenhoek">
        <title>Rhodopirellula heiligendammensis sp. nov., Rhodopirellula pilleata sp. nov., and Rhodopirellula solitaria sp. nov. isolated from natural or artificial marine surfaces in Northern Germany and California, USA, and emended description of the genus Rhodopirellula.</title>
        <authorList>
            <person name="Kallscheuer N."/>
            <person name="Wiegand S."/>
            <person name="Jogler M."/>
            <person name="Boedeker C."/>
            <person name="Peeters S.H."/>
            <person name="Rast P."/>
            <person name="Heuer A."/>
            <person name="Jetten M.S.M."/>
            <person name="Rohde M."/>
            <person name="Jogler C."/>
        </authorList>
    </citation>
    <scope>NUCLEOTIDE SEQUENCE [LARGE SCALE GENOMIC DNA]</scope>
    <source>
        <strain evidence="2 3">Poly21</strain>
    </source>
</reference>
<dbReference type="AlphaFoldDB" id="A0A5C6BF75"/>
<sequence length="494" mass="53363">MRAKPKPQSRRRCMIAAAVSICMAVSSGASFPLPAAEADSAAFRAGAAKVEIKTPLGMPIVGNWDSPPATNIHDELYVRCLLLDDGHTRIAFAICDNVGIPREVFDAARKLIDAETDVDAKNVLMSATHTHSGVSARDFRMVDGAQILSAYQQLVARRIADAVATAEQRLQPAQIGWGSAAVPSEVHNRRWYVDDEKLLSNPFGGVDQVRMNPPRGNDALVKPAGPTDPEVSFISVQTRDGQPLALLANYSLHYVGGVPTGDISADYFAAFSERIGGLLGVADADSDFVGIMTNGTSGDINNIPFREKNLPPKKAYERIDEVSKLVAEEVASASRSVAYHNQISLAAANAELKLAMRKPDPEMLRYFASLAGAEGDSASTHRFAKIYASRVSRLQEGPDEVSILLQAFRIGDLGVMSIPFEVFAETGLDLKKRSPFDDSFTIELANGSYGYLPTPAQHKLGGYETWMGTNRVQLDASEKISDVLLSLSKQIQSP</sequence>
<gene>
    <name evidence="2" type="ORF">Poly21_46990</name>
</gene>
<evidence type="ECO:0000313" key="2">
    <source>
        <dbReference type="EMBL" id="TWU10793.1"/>
    </source>
</evidence>
<dbReference type="EMBL" id="SJPU01000003">
    <property type="protein sequence ID" value="TWU10793.1"/>
    <property type="molecule type" value="Genomic_DNA"/>
</dbReference>
<feature type="signal peptide" evidence="1">
    <location>
        <begin position="1"/>
        <end position="35"/>
    </location>
</feature>
<dbReference type="Proteomes" id="UP000319908">
    <property type="component" value="Unassembled WGS sequence"/>
</dbReference>
<evidence type="ECO:0000313" key="3">
    <source>
        <dbReference type="Proteomes" id="UP000319908"/>
    </source>
</evidence>
<dbReference type="PROSITE" id="PS51318">
    <property type="entry name" value="TAT"/>
    <property type="match status" value="1"/>
</dbReference>
<organism evidence="2 3">
    <name type="scientific">Allorhodopirellula heiligendammensis</name>
    <dbReference type="NCBI Taxonomy" id="2714739"/>
    <lineage>
        <taxon>Bacteria</taxon>
        <taxon>Pseudomonadati</taxon>
        <taxon>Planctomycetota</taxon>
        <taxon>Planctomycetia</taxon>
        <taxon>Pirellulales</taxon>
        <taxon>Pirellulaceae</taxon>
        <taxon>Allorhodopirellula</taxon>
    </lineage>
</organism>
<keyword evidence="3" id="KW-1185">Reference proteome</keyword>
<protein>
    <submittedName>
        <fullName evidence="2">Neutral/alkaline non-lysosomal ceramidase</fullName>
    </submittedName>
</protein>
<dbReference type="InterPro" id="IPR006311">
    <property type="entry name" value="TAT_signal"/>
</dbReference>
<keyword evidence="1" id="KW-0732">Signal</keyword>
<evidence type="ECO:0000256" key="1">
    <source>
        <dbReference type="SAM" id="SignalP"/>
    </source>
</evidence>
<comment type="caution">
    <text evidence="2">The sequence shown here is derived from an EMBL/GenBank/DDBJ whole genome shotgun (WGS) entry which is preliminary data.</text>
</comment>